<dbReference type="Gene3D" id="3.40.50.150">
    <property type="entry name" value="Vaccinia Virus protein VP39"/>
    <property type="match status" value="1"/>
</dbReference>
<dbReference type="SUPFAM" id="SSF53335">
    <property type="entry name" value="S-adenosyl-L-methionine-dependent methyltransferases"/>
    <property type="match status" value="1"/>
</dbReference>
<keyword evidence="9" id="KW-1185">Reference proteome</keyword>
<dbReference type="PANTHER" id="PTHR22808">
    <property type="entry name" value="NCL1 YEAST -RELATED NOL1/NOP2/FMU SUN DOMAIN-CONTAINING"/>
    <property type="match status" value="1"/>
</dbReference>
<feature type="binding site" evidence="5">
    <location>
        <position position="305"/>
    </location>
    <ligand>
        <name>S-adenosyl-L-methionine</name>
        <dbReference type="ChEBI" id="CHEBI:59789"/>
    </ligand>
</feature>
<feature type="region of interest" description="Disordered" evidence="6">
    <location>
        <begin position="126"/>
        <end position="145"/>
    </location>
</feature>
<evidence type="ECO:0000313" key="9">
    <source>
        <dbReference type="Proteomes" id="UP000001449"/>
    </source>
</evidence>
<keyword evidence="3 5" id="KW-0949">S-adenosyl-L-methionine</keyword>
<accession>B8BQE4</accession>
<comment type="caution">
    <text evidence="5">Lacks conserved residue(s) required for the propagation of feature annotation.</text>
</comment>
<dbReference type="KEGG" id="tps:THAPSDRAFT_20737"/>
<sequence>MPKRQRNNNPLQQARKGSSDKADGKTGVNSKAKDLWHRKSGAGYHLFLSYYGSQPAGVVACFDDFATTANNGSTISSLEVRKKGCDGGGNQGQGMSRAAKKRRQKKKGKTSVVVSCDGCDVFEPMQQQQEEDDKPSNASTQPGLDVSHPLVQAFKSQSNTYPHLVKLVGALSSPLPLTLRFRKTNAASSSEVKEELKKQYSTLILPVSYDPSNSIYQSTPTSSLSKSNLRLSPHLKELVVESSMNGTLARQELGSMLPVLTLHATGAMKGGSKVLDLCASPGSKTMQALEIVASSAKKGRVIANDVHSGRLDSLREALGRSGLEDEMTARVTYTNYDASVFPLPKSGKLFDAIICDVPCSGDGTIRKDKHILPMWTPHTGNELHSLQAKILVRALELVKVGVVVCYSTCSLNPVEDEAVVASALTTLKTKQTSAEFQLMEWPEGLLPGFVRRPGITNWRVAFYDQSYVTEDEDTGDFGNLTFCKDYEEATEKGLDDAQPTFWCDATNNKHVEDQPAE</sequence>
<dbReference type="PRINTS" id="PR02008">
    <property type="entry name" value="RCMTFAMILY"/>
</dbReference>
<organism evidence="8 9">
    <name type="scientific">Thalassiosira pseudonana</name>
    <name type="common">Marine diatom</name>
    <name type="synonym">Cyclotella nana</name>
    <dbReference type="NCBI Taxonomy" id="35128"/>
    <lineage>
        <taxon>Eukaryota</taxon>
        <taxon>Sar</taxon>
        <taxon>Stramenopiles</taxon>
        <taxon>Ochrophyta</taxon>
        <taxon>Bacillariophyta</taxon>
        <taxon>Coscinodiscophyceae</taxon>
        <taxon>Thalassiosirophycidae</taxon>
        <taxon>Thalassiosirales</taxon>
        <taxon>Thalassiosiraceae</taxon>
        <taxon>Thalassiosira</taxon>
    </lineage>
</organism>
<feature type="region of interest" description="Disordered" evidence="6">
    <location>
        <begin position="1"/>
        <end position="34"/>
    </location>
</feature>
<evidence type="ECO:0000256" key="5">
    <source>
        <dbReference type="PROSITE-ProRule" id="PRU01023"/>
    </source>
</evidence>
<reference evidence="8 9" key="2">
    <citation type="journal article" date="2008" name="Nature">
        <title>The Phaeodactylum genome reveals the evolutionary history of diatom genomes.</title>
        <authorList>
            <person name="Bowler C."/>
            <person name="Allen A.E."/>
            <person name="Badger J.H."/>
            <person name="Grimwood J."/>
            <person name="Jabbari K."/>
            <person name="Kuo A."/>
            <person name="Maheswari U."/>
            <person name="Martens C."/>
            <person name="Maumus F."/>
            <person name="Otillar R.P."/>
            <person name="Rayko E."/>
            <person name="Salamov A."/>
            <person name="Vandepoele K."/>
            <person name="Beszteri B."/>
            <person name="Gruber A."/>
            <person name="Heijde M."/>
            <person name="Katinka M."/>
            <person name="Mock T."/>
            <person name="Valentin K."/>
            <person name="Verret F."/>
            <person name="Berges J.A."/>
            <person name="Brownlee C."/>
            <person name="Cadoret J.P."/>
            <person name="Chiovitti A."/>
            <person name="Choi C.J."/>
            <person name="Coesel S."/>
            <person name="De Martino A."/>
            <person name="Detter J.C."/>
            <person name="Durkin C."/>
            <person name="Falciatore A."/>
            <person name="Fournet J."/>
            <person name="Haruta M."/>
            <person name="Huysman M.J."/>
            <person name="Jenkins B.D."/>
            <person name="Jiroutova K."/>
            <person name="Jorgensen R.E."/>
            <person name="Joubert Y."/>
            <person name="Kaplan A."/>
            <person name="Kroger N."/>
            <person name="Kroth P.G."/>
            <person name="La Roche J."/>
            <person name="Lindquist E."/>
            <person name="Lommer M."/>
            <person name="Martin-Jezequel V."/>
            <person name="Lopez P.J."/>
            <person name="Lucas S."/>
            <person name="Mangogna M."/>
            <person name="McGinnis K."/>
            <person name="Medlin L.K."/>
            <person name="Montsant A."/>
            <person name="Oudot-Le Secq M.P."/>
            <person name="Napoli C."/>
            <person name="Obornik M."/>
            <person name="Parker M.S."/>
            <person name="Petit J.L."/>
            <person name="Porcel B.M."/>
            <person name="Poulsen N."/>
            <person name="Robison M."/>
            <person name="Rychlewski L."/>
            <person name="Rynearson T.A."/>
            <person name="Schmutz J."/>
            <person name="Shapiro H."/>
            <person name="Siaut M."/>
            <person name="Stanley M."/>
            <person name="Sussman M.R."/>
            <person name="Taylor A.R."/>
            <person name="Vardi A."/>
            <person name="von Dassow P."/>
            <person name="Vyverman W."/>
            <person name="Willis A."/>
            <person name="Wyrwicz L.S."/>
            <person name="Rokhsar D.S."/>
            <person name="Weissenbach J."/>
            <person name="Armbrust E.V."/>
            <person name="Green B.R."/>
            <person name="Van de Peer Y."/>
            <person name="Grigoriev I.V."/>
        </authorList>
    </citation>
    <scope>NUCLEOTIDE SEQUENCE [LARGE SCALE GENOMIC DNA]</scope>
    <source>
        <strain evidence="8 9">CCMP1335</strain>
    </source>
</reference>
<reference evidence="8 9" key="1">
    <citation type="journal article" date="2004" name="Science">
        <title>The genome of the diatom Thalassiosira pseudonana: ecology, evolution, and metabolism.</title>
        <authorList>
            <person name="Armbrust E.V."/>
            <person name="Berges J.A."/>
            <person name="Bowler C."/>
            <person name="Green B.R."/>
            <person name="Martinez D."/>
            <person name="Putnam N.H."/>
            <person name="Zhou S."/>
            <person name="Allen A.E."/>
            <person name="Apt K.E."/>
            <person name="Bechner M."/>
            <person name="Brzezinski M.A."/>
            <person name="Chaal B.K."/>
            <person name="Chiovitti A."/>
            <person name="Davis A.K."/>
            <person name="Demarest M.S."/>
            <person name="Detter J.C."/>
            <person name="Glavina T."/>
            <person name="Goodstein D."/>
            <person name="Hadi M.Z."/>
            <person name="Hellsten U."/>
            <person name="Hildebrand M."/>
            <person name="Jenkins B.D."/>
            <person name="Jurka J."/>
            <person name="Kapitonov V.V."/>
            <person name="Kroger N."/>
            <person name="Lau W.W."/>
            <person name="Lane T.W."/>
            <person name="Larimer F.W."/>
            <person name="Lippmeier J.C."/>
            <person name="Lucas S."/>
            <person name="Medina M."/>
            <person name="Montsant A."/>
            <person name="Obornik M."/>
            <person name="Parker M.S."/>
            <person name="Palenik B."/>
            <person name="Pazour G.J."/>
            <person name="Richardson P.M."/>
            <person name="Rynearson T.A."/>
            <person name="Saito M.A."/>
            <person name="Schwartz D.C."/>
            <person name="Thamatrakoln K."/>
            <person name="Valentin K."/>
            <person name="Vardi A."/>
            <person name="Wilkerson F.P."/>
            <person name="Rokhsar D.S."/>
        </authorList>
    </citation>
    <scope>NUCLEOTIDE SEQUENCE [LARGE SCALE GENOMIC DNA]</scope>
    <source>
        <strain evidence="8 9">CCMP1335</strain>
    </source>
</reference>
<feature type="compositionally biased region" description="Basic residues" evidence="6">
    <location>
        <begin position="98"/>
        <end position="109"/>
    </location>
</feature>
<gene>
    <name evidence="8" type="ORF">THAPSDRAFT_20737</name>
</gene>
<proteinExistence type="inferred from homology"/>
<feature type="domain" description="SAM-dependent MTase RsmB/NOP-type" evidence="7">
    <location>
        <begin position="167"/>
        <end position="470"/>
    </location>
</feature>
<evidence type="ECO:0000256" key="1">
    <source>
        <dbReference type="ARBA" id="ARBA00022603"/>
    </source>
</evidence>
<dbReference type="eggNOG" id="KOG2198">
    <property type="taxonomic scope" value="Eukaryota"/>
</dbReference>
<comment type="similarity">
    <text evidence="5">Belongs to the class I-like SAM-binding methyltransferase superfamily. RsmB/NOP family.</text>
</comment>
<dbReference type="RefSeq" id="XP_002286710.1">
    <property type="nucleotide sequence ID" value="XM_002286674.1"/>
</dbReference>
<dbReference type="InParanoid" id="B8BQE4"/>
<evidence type="ECO:0000256" key="3">
    <source>
        <dbReference type="ARBA" id="ARBA00022691"/>
    </source>
</evidence>
<keyword evidence="2 5" id="KW-0808">Transferase</keyword>
<dbReference type="GeneID" id="7445055"/>
<dbReference type="PROSITE" id="PS51686">
    <property type="entry name" value="SAM_MT_RSMB_NOP"/>
    <property type="match status" value="1"/>
</dbReference>
<dbReference type="OMA" id="HILPMWT"/>
<dbReference type="Pfam" id="PF01189">
    <property type="entry name" value="Methyltr_RsmB-F"/>
    <property type="match status" value="1"/>
</dbReference>
<dbReference type="EMBL" id="CM000638">
    <property type="protein sequence ID" value="EED96351.1"/>
    <property type="molecule type" value="Genomic_DNA"/>
</dbReference>
<name>B8BQE4_THAPS</name>
<dbReference type="InterPro" id="IPR001678">
    <property type="entry name" value="MeTrfase_RsmB-F_NOP2_dom"/>
</dbReference>
<dbReference type="Proteomes" id="UP000001449">
    <property type="component" value="Chromosome 1"/>
</dbReference>
<evidence type="ECO:0000256" key="4">
    <source>
        <dbReference type="ARBA" id="ARBA00022884"/>
    </source>
</evidence>
<dbReference type="GO" id="GO:0001510">
    <property type="term" value="P:RNA methylation"/>
    <property type="evidence" value="ECO:0000318"/>
    <property type="project" value="GO_Central"/>
</dbReference>
<evidence type="ECO:0000313" key="8">
    <source>
        <dbReference type="EMBL" id="EED96351.1"/>
    </source>
</evidence>
<keyword evidence="1 5" id="KW-0489">Methyltransferase</keyword>
<dbReference type="GO" id="GO:0003723">
    <property type="term" value="F:RNA binding"/>
    <property type="evidence" value="ECO:0007669"/>
    <property type="project" value="UniProtKB-UniRule"/>
</dbReference>
<evidence type="ECO:0000259" key="7">
    <source>
        <dbReference type="PROSITE" id="PS51686"/>
    </source>
</evidence>
<dbReference type="PANTHER" id="PTHR22808:SF1">
    <property type="entry name" value="RNA CYTOSINE-C(5)-METHYLTRANSFERASE NSUN2-RELATED"/>
    <property type="match status" value="1"/>
</dbReference>
<dbReference type="HOGENOM" id="CLU_527368_0_0_1"/>
<dbReference type="STRING" id="35128.B8BQE4"/>
<dbReference type="InterPro" id="IPR029063">
    <property type="entry name" value="SAM-dependent_MTases_sf"/>
</dbReference>
<feature type="binding site" evidence="5">
    <location>
        <position position="356"/>
    </location>
    <ligand>
        <name>S-adenosyl-L-methionine</name>
        <dbReference type="ChEBI" id="CHEBI:59789"/>
    </ligand>
</feature>
<dbReference type="PaxDb" id="35128-Thaps20737"/>
<feature type="binding site" evidence="5">
    <location>
        <position position="337"/>
    </location>
    <ligand>
        <name>S-adenosyl-L-methionine</name>
        <dbReference type="ChEBI" id="CHEBI:59789"/>
    </ligand>
</feature>
<feature type="region of interest" description="Disordered" evidence="6">
    <location>
        <begin position="80"/>
        <end position="109"/>
    </location>
</feature>
<dbReference type="GO" id="GO:0008173">
    <property type="term" value="F:RNA methyltransferase activity"/>
    <property type="evidence" value="ECO:0007669"/>
    <property type="project" value="InterPro"/>
</dbReference>
<dbReference type="AlphaFoldDB" id="B8BQE4"/>
<feature type="active site" description="Nucleophile" evidence="5">
    <location>
        <position position="409"/>
    </location>
</feature>
<dbReference type="GO" id="GO:0008168">
    <property type="term" value="F:methyltransferase activity"/>
    <property type="evidence" value="ECO:0000318"/>
    <property type="project" value="GO_Central"/>
</dbReference>
<dbReference type="InterPro" id="IPR023267">
    <property type="entry name" value="RCMT"/>
</dbReference>
<keyword evidence="4 5" id="KW-0694">RNA-binding</keyword>
<protein>
    <recommendedName>
        <fullName evidence="7">SAM-dependent MTase RsmB/NOP-type domain-containing protein</fullName>
    </recommendedName>
</protein>
<dbReference type="CDD" id="cd02440">
    <property type="entry name" value="AdoMet_MTases"/>
    <property type="match status" value="1"/>
</dbReference>
<evidence type="ECO:0000256" key="2">
    <source>
        <dbReference type="ARBA" id="ARBA00022679"/>
    </source>
</evidence>
<dbReference type="InterPro" id="IPR049560">
    <property type="entry name" value="MeTrfase_RsmB-F_NOP2_cat"/>
</dbReference>
<evidence type="ECO:0000256" key="6">
    <source>
        <dbReference type="SAM" id="MobiDB-lite"/>
    </source>
</evidence>
<feature type="compositionally biased region" description="Polar residues" evidence="6">
    <location>
        <begin position="7"/>
        <end position="16"/>
    </location>
</feature>